<evidence type="ECO:0000313" key="1">
    <source>
        <dbReference type="EMBL" id="GGK38180.1"/>
    </source>
</evidence>
<organism evidence="1 2">
    <name type="scientific">Pilimelia terevasa</name>
    <dbReference type="NCBI Taxonomy" id="53372"/>
    <lineage>
        <taxon>Bacteria</taxon>
        <taxon>Bacillati</taxon>
        <taxon>Actinomycetota</taxon>
        <taxon>Actinomycetes</taxon>
        <taxon>Micromonosporales</taxon>
        <taxon>Micromonosporaceae</taxon>
        <taxon>Pilimelia</taxon>
    </lineage>
</organism>
<dbReference type="Proteomes" id="UP000662200">
    <property type="component" value="Unassembled WGS sequence"/>
</dbReference>
<protein>
    <submittedName>
        <fullName evidence="1">Uncharacterized protein</fullName>
    </submittedName>
</protein>
<accession>A0A8J3FL58</accession>
<keyword evidence="2" id="KW-1185">Reference proteome</keyword>
<dbReference type="EMBL" id="BMQC01000014">
    <property type="protein sequence ID" value="GGK38180.1"/>
    <property type="molecule type" value="Genomic_DNA"/>
</dbReference>
<gene>
    <name evidence="1" type="ORF">GCM10010124_33750</name>
</gene>
<comment type="caution">
    <text evidence="1">The sequence shown here is derived from an EMBL/GenBank/DDBJ whole genome shotgun (WGS) entry which is preliminary data.</text>
</comment>
<name>A0A8J3FL58_9ACTN</name>
<proteinExistence type="predicted"/>
<evidence type="ECO:0000313" key="2">
    <source>
        <dbReference type="Proteomes" id="UP000662200"/>
    </source>
</evidence>
<dbReference type="RefSeq" id="WP_189115314.1">
    <property type="nucleotide sequence ID" value="NZ_BMQC01000014.1"/>
</dbReference>
<reference evidence="1" key="2">
    <citation type="submission" date="2020-09" db="EMBL/GenBank/DDBJ databases">
        <authorList>
            <person name="Sun Q."/>
            <person name="Ohkuma M."/>
        </authorList>
    </citation>
    <scope>NUCLEOTIDE SEQUENCE</scope>
    <source>
        <strain evidence="1">JCM 3091</strain>
    </source>
</reference>
<sequence>MTTAVTAVPGPRVGEQTATVVQVMALLSGWLGLGLGSPVCFDFSLRCPSLTVQFNDAAVYERWRVLLDAVERLRFIWDNDGTARVSVSSEAIYEGWTVRLLCSLPVEAEPPPLRRSC</sequence>
<reference evidence="1" key="1">
    <citation type="journal article" date="2014" name="Int. J. Syst. Evol. Microbiol.">
        <title>Complete genome sequence of Corynebacterium casei LMG S-19264T (=DSM 44701T), isolated from a smear-ripened cheese.</title>
        <authorList>
            <consortium name="US DOE Joint Genome Institute (JGI-PGF)"/>
            <person name="Walter F."/>
            <person name="Albersmeier A."/>
            <person name="Kalinowski J."/>
            <person name="Ruckert C."/>
        </authorList>
    </citation>
    <scope>NUCLEOTIDE SEQUENCE</scope>
    <source>
        <strain evidence="1">JCM 3091</strain>
    </source>
</reference>
<dbReference type="AlphaFoldDB" id="A0A8J3FL58"/>